<reference evidence="1 2" key="1">
    <citation type="submission" date="2019-02" db="EMBL/GenBank/DDBJ databases">
        <title>Genomic Encyclopedia of Type Strains, Phase IV (KMG-IV): sequencing the most valuable type-strain genomes for metagenomic binning, comparative biology and taxonomic classification.</title>
        <authorList>
            <person name="Goeker M."/>
        </authorList>
    </citation>
    <scope>NUCLEOTIDE SEQUENCE [LARGE SCALE GENOMIC DNA]</scope>
    <source>
        <strain evidence="1 2">DSM 29486</strain>
    </source>
</reference>
<dbReference type="AlphaFoldDB" id="A0A4Q7PRZ9"/>
<sequence>MATKSILKDVNIKDRRLAHTFIDALDAAKKKKYESAQISRKCTELSGDKIKDFFEKK</sequence>
<name>A0A4Q7PRZ9_9FIRM</name>
<dbReference type="Proteomes" id="UP000292927">
    <property type="component" value="Unassembled WGS sequence"/>
</dbReference>
<organism evidence="1 2">
    <name type="scientific">Cuneatibacter caecimuris</name>
    <dbReference type="NCBI Taxonomy" id="1796618"/>
    <lineage>
        <taxon>Bacteria</taxon>
        <taxon>Bacillati</taxon>
        <taxon>Bacillota</taxon>
        <taxon>Clostridia</taxon>
        <taxon>Lachnospirales</taxon>
        <taxon>Lachnospiraceae</taxon>
        <taxon>Cuneatibacter</taxon>
    </lineage>
</organism>
<comment type="caution">
    <text evidence="1">The sequence shown here is derived from an EMBL/GenBank/DDBJ whole genome shotgun (WGS) entry which is preliminary data.</text>
</comment>
<evidence type="ECO:0000313" key="2">
    <source>
        <dbReference type="Proteomes" id="UP000292927"/>
    </source>
</evidence>
<dbReference type="RefSeq" id="WP_165388816.1">
    <property type="nucleotide sequence ID" value="NZ_SGXF01000001.1"/>
</dbReference>
<gene>
    <name evidence="1" type="ORF">EV209_1018</name>
</gene>
<evidence type="ECO:0000313" key="1">
    <source>
        <dbReference type="EMBL" id="RZT02888.1"/>
    </source>
</evidence>
<protein>
    <submittedName>
        <fullName evidence="1">Uncharacterized protein</fullName>
    </submittedName>
</protein>
<proteinExistence type="predicted"/>
<accession>A0A4Q7PRZ9</accession>
<keyword evidence="2" id="KW-1185">Reference proteome</keyword>
<dbReference type="EMBL" id="SGXF01000001">
    <property type="protein sequence ID" value="RZT02888.1"/>
    <property type="molecule type" value="Genomic_DNA"/>
</dbReference>